<evidence type="ECO:0008006" key="3">
    <source>
        <dbReference type="Google" id="ProtNLM"/>
    </source>
</evidence>
<dbReference type="PANTHER" id="PTHR11803">
    <property type="entry name" value="2-IMINOBUTANOATE/2-IMINOPROPANOATE DEAMINASE RIDA"/>
    <property type="match status" value="1"/>
</dbReference>
<dbReference type="Proteomes" id="UP000885830">
    <property type="component" value="Unassembled WGS sequence"/>
</dbReference>
<dbReference type="Gene3D" id="3.30.1330.40">
    <property type="entry name" value="RutC-like"/>
    <property type="match status" value="1"/>
</dbReference>
<dbReference type="InterPro" id="IPR006056">
    <property type="entry name" value="RidA"/>
</dbReference>
<accession>A0A7C5R7J6</accession>
<dbReference type="Pfam" id="PF01042">
    <property type="entry name" value="Ribonuc_L-PSP"/>
    <property type="match status" value="1"/>
</dbReference>
<dbReference type="CDD" id="cd00448">
    <property type="entry name" value="YjgF_YER057c_UK114_family"/>
    <property type="match status" value="1"/>
</dbReference>
<comment type="similarity">
    <text evidence="1">Belongs to the RutC family.</text>
</comment>
<dbReference type="InterPro" id="IPR035959">
    <property type="entry name" value="RutC-like_sf"/>
</dbReference>
<dbReference type="GO" id="GO:0019239">
    <property type="term" value="F:deaminase activity"/>
    <property type="evidence" value="ECO:0007669"/>
    <property type="project" value="TreeGrafter"/>
</dbReference>
<dbReference type="SUPFAM" id="SSF55298">
    <property type="entry name" value="YjgF-like"/>
    <property type="match status" value="1"/>
</dbReference>
<reference evidence="2" key="1">
    <citation type="journal article" date="2020" name="mSystems">
        <title>Genome- and Community-Level Interaction Insights into Carbon Utilization and Element Cycling Functions of Hydrothermarchaeota in Hydrothermal Sediment.</title>
        <authorList>
            <person name="Zhou Z."/>
            <person name="Liu Y."/>
            <person name="Xu W."/>
            <person name="Pan J."/>
            <person name="Luo Z.H."/>
            <person name="Li M."/>
        </authorList>
    </citation>
    <scope>NUCLEOTIDE SEQUENCE [LARGE SCALE GENOMIC DNA]</scope>
    <source>
        <strain evidence="2">HyVt-485</strain>
    </source>
</reference>
<gene>
    <name evidence="2" type="ORF">ENJ42_05370</name>
</gene>
<dbReference type="NCBIfam" id="TIGR00004">
    <property type="entry name" value="Rid family detoxifying hydrolase"/>
    <property type="match status" value="1"/>
</dbReference>
<dbReference type="PANTHER" id="PTHR11803:SF39">
    <property type="entry name" value="2-IMINOBUTANOATE_2-IMINOPROPANOATE DEAMINASE"/>
    <property type="match status" value="1"/>
</dbReference>
<proteinExistence type="inferred from homology"/>
<evidence type="ECO:0000256" key="1">
    <source>
        <dbReference type="ARBA" id="ARBA00010552"/>
    </source>
</evidence>
<comment type="caution">
    <text evidence="2">The sequence shown here is derived from an EMBL/GenBank/DDBJ whole genome shotgun (WGS) entry which is preliminary data.</text>
</comment>
<dbReference type="AlphaFoldDB" id="A0A7C5R7J6"/>
<organism evidence="2">
    <name type="scientific">Hellea balneolensis</name>
    <dbReference type="NCBI Taxonomy" id="287478"/>
    <lineage>
        <taxon>Bacteria</taxon>
        <taxon>Pseudomonadati</taxon>
        <taxon>Pseudomonadota</taxon>
        <taxon>Alphaproteobacteria</taxon>
        <taxon>Maricaulales</taxon>
        <taxon>Robiginitomaculaceae</taxon>
        <taxon>Hellea</taxon>
    </lineage>
</organism>
<dbReference type="EMBL" id="DRMJ01000272">
    <property type="protein sequence ID" value="HHL43027.1"/>
    <property type="molecule type" value="Genomic_DNA"/>
</dbReference>
<evidence type="ECO:0000313" key="2">
    <source>
        <dbReference type="EMBL" id="HHL43027.1"/>
    </source>
</evidence>
<sequence>MKTITADGQPSLGPYSHAVSANGLVFLSGIVAYNAKDKAFAPANIKSQTHQVFANVKSVLAASGSTLDDVVKVTVFLKNPEDFAPMNTIYATYFDGHKPARTTVPGVDWGREDVLIEIDVVAKAPD</sequence>
<dbReference type="InterPro" id="IPR006175">
    <property type="entry name" value="YjgF/YER057c/UK114"/>
</dbReference>
<dbReference type="FunFam" id="3.30.1330.40:FF:000001">
    <property type="entry name" value="L-PSP family endoribonuclease"/>
    <property type="match status" value="1"/>
</dbReference>
<name>A0A7C5R7J6_9PROT</name>
<dbReference type="GO" id="GO:0005829">
    <property type="term" value="C:cytosol"/>
    <property type="evidence" value="ECO:0007669"/>
    <property type="project" value="TreeGrafter"/>
</dbReference>
<protein>
    <recommendedName>
        <fullName evidence="3">RidA family protein</fullName>
    </recommendedName>
</protein>